<name>A0A327ZM00_9ACTN</name>
<dbReference type="GO" id="GO:0050660">
    <property type="term" value="F:flavin adenine dinucleotide binding"/>
    <property type="evidence" value="ECO:0007669"/>
    <property type="project" value="InterPro"/>
</dbReference>
<organism evidence="8 9">
    <name type="scientific">Actinoplanes lutulentus</name>
    <dbReference type="NCBI Taxonomy" id="1287878"/>
    <lineage>
        <taxon>Bacteria</taxon>
        <taxon>Bacillati</taxon>
        <taxon>Actinomycetota</taxon>
        <taxon>Actinomycetes</taxon>
        <taxon>Micromonosporales</taxon>
        <taxon>Micromonosporaceae</taxon>
        <taxon>Actinoplanes</taxon>
    </lineage>
</organism>
<dbReference type="EMBL" id="QLMJ01000001">
    <property type="protein sequence ID" value="RAK43465.1"/>
    <property type="molecule type" value="Genomic_DNA"/>
</dbReference>
<evidence type="ECO:0000259" key="6">
    <source>
        <dbReference type="Pfam" id="PF00441"/>
    </source>
</evidence>
<keyword evidence="9" id="KW-1185">Reference proteome</keyword>
<dbReference type="InterPro" id="IPR036250">
    <property type="entry name" value="AcylCo_DH-like_C"/>
</dbReference>
<dbReference type="Proteomes" id="UP000249341">
    <property type="component" value="Unassembled WGS sequence"/>
</dbReference>
<evidence type="ECO:0000313" key="9">
    <source>
        <dbReference type="Proteomes" id="UP000249341"/>
    </source>
</evidence>
<dbReference type="PANTHER" id="PTHR43884">
    <property type="entry name" value="ACYL-COA DEHYDROGENASE"/>
    <property type="match status" value="1"/>
</dbReference>
<keyword evidence="5" id="KW-0560">Oxidoreductase</keyword>
<keyword evidence="3" id="KW-0285">Flavoprotein</keyword>
<dbReference type="Pfam" id="PF00441">
    <property type="entry name" value="Acyl-CoA_dh_1"/>
    <property type="match status" value="1"/>
</dbReference>
<sequence length="243" mass="25981">MDFRPDETQQAISRLAAEVVAGSDTPERLWKDLGHAGLLTLGAPEDAGGAGLGIFEITLVLTEIGRHAATTPTLQISAGSVTLVPDHGVRLNGPYLREQHPFAIAAACALADGALAGALDLTAEHIRTRHQFGKPLATFQAVAQQIADVYIASRTLHLAVLNACWRLGTGRPAEVDLAVAAQWLTAEAPPAIRTCHHLHGGLGLMIDYPLHRHTTMIRDMVRFLGGAEQTLTTLGERCVPRLH</sequence>
<evidence type="ECO:0000256" key="5">
    <source>
        <dbReference type="ARBA" id="ARBA00023002"/>
    </source>
</evidence>
<dbReference type="AlphaFoldDB" id="A0A327ZM00"/>
<evidence type="ECO:0000256" key="1">
    <source>
        <dbReference type="ARBA" id="ARBA00001974"/>
    </source>
</evidence>
<evidence type="ECO:0000313" key="8">
    <source>
        <dbReference type="EMBL" id="RAK43465.1"/>
    </source>
</evidence>
<dbReference type="InterPro" id="IPR009075">
    <property type="entry name" value="AcylCo_DH/oxidase_C"/>
</dbReference>
<dbReference type="PANTHER" id="PTHR43884:SF20">
    <property type="entry name" value="ACYL-COA DEHYDROGENASE FADE28"/>
    <property type="match status" value="1"/>
</dbReference>
<comment type="caution">
    <text evidence="8">The sequence shown here is derived from an EMBL/GenBank/DDBJ whole genome shotgun (WGS) entry which is preliminary data.</text>
</comment>
<proteinExistence type="inferred from homology"/>
<protein>
    <submittedName>
        <fullName evidence="8">Acyl-CoA dehydrogenase-like protein</fullName>
    </submittedName>
</protein>
<comment type="cofactor">
    <cofactor evidence="1">
        <name>FAD</name>
        <dbReference type="ChEBI" id="CHEBI:57692"/>
    </cofactor>
</comment>
<dbReference type="Pfam" id="PF02771">
    <property type="entry name" value="Acyl-CoA_dh_N"/>
    <property type="match status" value="1"/>
</dbReference>
<feature type="domain" description="Acyl-CoA dehydrogenase/oxidase C-terminal" evidence="6">
    <location>
        <begin position="108"/>
        <end position="232"/>
    </location>
</feature>
<dbReference type="SUPFAM" id="SSF47203">
    <property type="entry name" value="Acyl-CoA dehydrogenase C-terminal domain-like"/>
    <property type="match status" value="1"/>
</dbReference>
<dbReference type="RefSeq" id="WP_111647214.1">
    <property type="nucleotide sequence ID" value="NZ_JACHWI010000001.1"/>
</dbReference>
<comment type="similarity">
    <text evidence="2">Belongs to the acyl-CoA dehydrogenase family.</text>
</comment>
<feature type="domain" description="Acyl-CoA dehydrogenase/oxidase N-terminal" evidence="7">
    <location>
        <begin position="9"/>
        <end position="76"/>
    </location>
</feature>
<accession>A0A327ZM00</accession>
<dbReference type="Gene3D" id="1.20.140.10">
    <property type="entry name" value="Butyryl-CoA Dehydrogenase, subunit A, domain 3"/>
    <property type="match status" value="1"/>
</dbReference>
<dbReference type="SUPFAM" id="SSF56645">
    <property type="entry name" value="Acyl-CoA dehydrogenase NM domain-like"/>
    <property type="match status" value="1"/>
</dbReference>
<dbReference type="OrthoDB" id="4319499at2"/>
<evidence type="ECO:0000259" key="7">
    <source>
        <dbReference type="Pfam" id="PF02771"/>
    </source>
</evidence>
<dbReference type="InterPro" id="IPR037069">
    <property type="entry name" value="AcylCoA_DH/ox_N_sf"/>
</dbReference>
<dbReference type="InterPro" id="IPR009100">
    <property type="entry name" value="AcylCoA_DH/oxidase_NM_dom_sf"/>
</dbReference>
<reference evidence="8 9" key="1">
    <citation type="submission" date="2018-06" db="EMBL/GenBank/DDBJ databases">
        <title>Genomic Encyclopedia of Type Strains, Phase III (KMG-III): the genomes of soil and plant-associated and newly described type strains.</title>
        <authorList>
            <person name="Whitman W."/>
        </authorList>
    </citation>
    <scope>NUCLEOTIDE SEQUENCE [LARGE SCALE GENOMIC DNA]</scope>
    <source>
        <strain evidence="8 9">CGMCC 4.7090</strain>
    </source>
</reference>
<dbReference type="Gene3D" id="1.10.540.10">
    <property type="entry name" value="Acyl-CoA dehydrogenase/oxidase, N-terminal domain"/>
    <property type="match status" value="1"/>
</dbReference>
<keyword evidence="4" id="KW-0274">FAD</keyword>
<evidence type="ECO:0000256" key="3">
    <source>
        <dbReference type="ARBA" id="ARBA00022630"/>
    </source>
</evidence>
<dbReference type="InterPro" id="IPR013786">
    <property type="entry name" value="AcylCoA_DH/ox_N"/>
</dbReference>
<evidence type="ECO:0000256" key="4">
    <source>
        <dbReference type="ARBA" id="ARBA00022827"/>
    </source>
</evidence>
<gene>
    <name evidence="8" type="ORF">B0I29_101595</name>
</gene>
<evidence type="ECO:0000256" key="2">
    <source>
        <dbReference type="ARBA" id="ARBA00009347"/>
    </source>
</evidence>
<dbReference type="GO" id="GO:0003995">
    <property type="term" value="F:acyl-CoA dehydrogenase activity"/>
    <property type="evidence" value="ECO:0007669"/>
    <property type="project" value="TreeGrafter"/>
</dbReference>